<evidence type="ECO:0000256" key="2">
    <source>
        <dbReference type="ARBA" id="ARBA00023157"/>
    </source>
</evidence>
<sequence length="721" mass="80201">MTTSSSSQKKKTQVVADLIPNNYEEQPGLIEGKTKVFKDKVAARVDDLDNLGKFVTLFQYVLILVVILVLVLSRIFKGTTIAYSELKPSYSKYLELRSDPDVMNMKCSVSNDTLTYASFTTYSYEKADACSWVTEDLLKDKRTYSETKYVLVKDGDPYDLGDGNGAQTSYEGYVLPRSKLGKTSACKELKKLQTCQAIRDGCSRGHELMEKLIEKSESAVFPLKDLLDSESKLLSFVNATLTQSFESLLSGLEGPRIAVKEWASKNMPALYGYFGSLQNYAQGQFFRQELSSDSPTNFFKSVSIACAIYNEKIADAGTCDTSWIGDGVCNAACNNPYCLNDGGDCLTGTALYTSSHEFWDDATDEYTYRGFSPLQQGDELFIQPYYNISDKETLFDDDMVNILKTILNANDEDVWTALENIFEEPYIHPIWQTPTNMFVGVDPNDTCGNPSTWYKSYEMDRPPSWLEHLESDIDFVYDTVLRDSIFPALGEPSGALRPSGFVPVQRTDVFSCDAQSKAQNLPGIKGETTANIKAWVDYSYALFAYFKDKCGADEAGHWKTDCPTFTVDDSIFSVTFPLAFLSDDTVGSDDENIAFERLDFIRLVSELEYAYLGSSARENSGSVEQLLLDAGIKRDSAGYSINPSVNYEAYYTASDVSECSYSKRVGASPATVVTVVLGLIGGVTTTVSVFALVLYQLFRKSVFKKYKNEMQSKDPSSSVPV</sequence>
<dbReference type="Pfam" id="PF00066">
    <property type="entry name" value="Notch"/>
    <property type="match status" value="1"/>
</dbReference>
<dbReference type="AlphaFoldDB" id="K8EBY6"/>
<proteinExistence type="predicted"/>
<name>K8EBY6_9CHLO</name>
<dbReference type="RefSeq" id="XP_007513969.1">
    <property type="nucleotide sequence ID" value="XM_007513907.1"/>
</dbReference>
<reference evidence="6 7" key="1">
    <citation type="submission" date="2011-10" db="EMBL/GenBank/DDBJ databases">
        <authorList>
            <person name="Genoscope - CEA"/>
        </authorList>
    </citation>
    <scope>NUCLEOTIDE SEQUENCE [LARGE SCALE GENOMIC DNA]</scope>
    <source>
        <strain evidence="6 7">RCC 1105</strain>
    </source>
</reference>
<keyword evidence="7" id="KW-1185">Reference proteome</keyword>
<protein>
    <submittedName>
        <fullName evidence="6">Unnamed protein product</fullName>
    </submittedName>
</protein>
<dbReference type="EMBL" id="FO082276">
    <property type="protein sequence ID" value="CCO15406.1"/>
    <property type="molecule type" value="Genomic_DNA"/>
</dbReference>
<gene>
    <name evidence="6" type="ORF">Bathy03g01560</name>
</gene>
<organism evidence="6 7">
    <name type="scientific">Bathycoccus prasinos</name>
    <dbReference type="NCBI Taxonomy" id="41875"/>
    <lineage>
        <taxon>Eukaryota</taxon>
        <taxon>Viridiplantae</taxon>
        <taxon>Chlorophyta</taxon>
        <taxon>Mamiellophyceae</taxon>
        <taxon>Mamiellales</taxon>
        <taxon>Bathycoccaceae</taxon>
        <taxon>Bathycoccus</taxon>
    </lineage>
</organism>
<dbReference type="Gene3D" id="3.30.300.320">
    <property type="match status" value="1"/>
</dbReference>
<feature type="transmembrane region" description="Helical" evidence="4">
    <location>
        <begin position="54"/>
        <end position="76"/>
    </location>
</feature>
<accession>K8EBY6</accession>
<dbReference type="Proteomes" id="UP000198341">
    <property type="component" value="Chromosome 3"/>
</dbReference>
<feature type="domain" description="LNR" evidence="5">
    <location>
        <begin position="318"/>
        <end position="345"/>
    </location>
</feature>
<keyword evidence="3" id="KW-0325">Glycoprotein</keyword>
<evidence type="ECO:0000259" key="5">
    <source>
        <dbReference type="Pfam" id="PF00066"/>
    </source>
</evidence>
<dbReference type="STRING" id="41875.K8EBY6"/>
<keyword evidence="2" id="KW-1015">Disulfide bond</keyword>
<evidence type="ECO:0000256" key="1">
    <source>
        <dbReference type="ARBA" id="ARBA00022737"/>
    </source>
</evidence>
<evidence type="ECO:0000313" key="6">
    <source>
        <dbReference type="EMBL" id="CCO15406.1"/>
    </source>
</evidence>
<evidence type="ECO:0000313" key="7">
    <source>
        <dbReference type="Proteomes" id="UP000198341"/>
    </source>
</evidence>
<dbReference type="InterPro" id="IPR000800">
    <property type="entry name" value="Notch_dom"/>
</dbReference>
<evidence type="ECO:0000256" key="4">
    <source>
        <dbReference type="SAM" id="Phobius"/>
    </source>
</evidence>
<keyword evidence="4" id="KW-1133">Transmembrane helix</keyword>
<dbReference type="GeneID" id="19016694"/>
<evidence type="ECO:0000256" key="3">
    <source>
        <dbReference type="ARBA" id="ARBA00023180"/>
    </source>
</evidence>
<keyword evidence="4" id="KW-0472">Membrane</keyword>
<keyword evidence="4" id="KW-0812">Transmembrane</keyword>
<dbReference type="KEGG" id="bpg:Bathy03g01560"/>
<keyword evidence="1" id="KW-0677">Repeat</keyword>
<feature type="transmembrane region" description="Helical" evidence="4">
    <location>
        <begin position="672"/>
        <end position="698"/>
    </location>
</feature>